<evidence type="ECO:0000313" key="5">
    <source>
        <dbReference type="Proteomes" id="UP000180235"/>
    </source>
</evidence>
<organism evidence="4 5">
    <name type="scientific">Gloeomargarita lithophora Alchichica-D10</name>
    <dbReference type="NCBI Taxonomy" id="1188229"/>
    <lineage>
        <taxon>Bacteria</taxon>
        <taxon>Bacillati</taxon>
        <taxon>Cyanobacteriota</taxon>
        <taxon>Cyanophyceae</taxon>
        <taxon>Gloeomargaritales</taxon>
        <taxon>Gloeomargaritaceae</taxon>
        <taxon>Gloeomargarita</taxon>
    </lineage>
</organism>
<evidence type="ECO:0000259" key="3">
    <source>
        <dbReference type="PROSITE" id="PS51186"/>
    </source>
</evidence>
<dbReference type="InterPro" id="IPR016181">
    <property type="entry name" value="Acyl_CoA_acyltransferase"/>
</dbReference>
<keyword evidence="2" id="KW-0012">Acyltransferase</keyword>
<evidence type="ECO:0000313" key="4">
    <source>
        <dbReference type="EMBL" id="APB33786.1"/>
    </source>
</evidence>
<keyword evidence="1 4" id="KW-0808">Transferase</keyword>
<dbReference type="OrthoDB" id="482525at2"/>
<dbReference type="InterPro" id="IPR050832">
    <property type="entry name" value="Bact_Acetyltransf"/>
</dbReference>
<dbReference type="SUPFAM" id="SSF55729">
    <property type="entry name" value="Acyl-CoA N-acyltransferases (Nat)"/>
    <property type="match status" value="1"/>
</dbReference>
<dbReference type="Proteomes" id="UP000180235">
    <property type="component" value="Chromosome"/>
</dbReference>
<sequence length="173" mass="20109">MIRPITLGELTQLAVLLADCFPPPLNPGGWGTALWQRTIEQDVRQRWEREGDKMLWLGVWRGTVLTGAVELSQRQWLHVHYIYLANLAVAVAYRRQGLGRQLLTAAEAAVQTWPQENLYLHVMENNQVARRLYQGLGYQVERWEWTWQTWLGGPKRLLLAKPLCRYNQECSQA</sequence>
<dbReference type="AlphaFoldDB" id="A0A1J0ACX4"/>
<name>A0A1J0ACX4_9CYAN</name>
<feature type="domain" description="N-acetyltransferase" evidence="3">
    <location>
        <begin position="1"/>
        <end position="164"/>
    </location>
</feature>
<accession>A0A1J0ACX4</accession>
<dbReference type="KEGG" id="glt:GlitD10_1464"/>
<reference evidence="4 5" key="1">
    <citation type="submission" date="2016-10" db="EMBL/GenBank/DDBJ databases">
        <title>Description of Gloeomargarita lithophora gen. nov., sp. nov., a thylakoid-bearing basal-branching cyanobacterium with intracellular carbonates, and proposal for Gloeomargaritales ord. nov.</title>
        <authorList>
            <person name="Moreira D."/>
            <person name="Tavera R."/>
            <person name="Benzerara K."/>
            <person name="Skouri-Panet F."/>
            <person name="Couradeau E."/>
            <person name="Gerard E."/>
            <person name="Loussert C."/>
            <person name="Novelo E."/>
            <person name="Zivanovic Y."/>
            <person name="Lopez-Garcia P."/>
        </authorList>
    </citation>
    <scope>NUCLEOTIDE SEQUENCE [LARGE SCALE GENOMIC DNA]</scope>
    <source>
        <strain evidence="4 5">D10</strain>
    </source>
</reference>
<dbReference type="Pfam" id="PF00583">
    <property type="entry name" value="Acetyltransf_1"/>
    <property type="match status" value="1"/>
</dbReference>
<dbReference type="CDD" id="cd04301">
    <property type="entry name" value="NAT_SF"/>
    <property type="match status" value="1"/>
</dbReference>
<protein>
    <submittedName>
        <fullName evidence="4">Acetyltransferase</fullName>
    </submittedName>
</protein>
<evidence type="ECO:0000256" key="1">
    <source>
        <dbReference type="ARBA" id="ARBA00022679"/>
    </source>
</evidence>
<dbReference type="PROSITE" id="PS51186">
    <property type="entry name" value="GNAT"/>
    <property type="match status" value="1"/>
</dbReference>
<evidence type="ECO:0000256" key="2">
    <source>
        <dbReference type="ARBA" id="ARBA00023315"/>
    </source>
</evidence>
<dbReference type="PANTHER" id="PTHR43877">
    <property type="entry name" value="AMINOALKYLPHOSPHONATE N-ACETYLTRANSFERASE-RELATED-RELATED"/>
    <property type="match status" value="1"/>
</dbReference>
<gene>
    <name evidence="4" type="ORF">GlitD10_1464</name>
</gene>
<proteinExistence type="predicted"/>
<dbReference type="GO" id="GO:0016747">
    <property type="term" value="F:acyltransferase activity, transferring groups other than amino-acyl groups"/>
    <property type="evidence" value="ECO:0007669"/>
    <property type="project" value="InterPro"/>
</dbReference>
<dbReference type="EMBL" id="CP017675">
    <property type="protein sequence ID" value="APB33786.1"/>
    <property type="molecule type" value="Genomic_DNA"/>
</dbReference>
<dbReference type="Gene3D" id="3.40.630.30">
    <property type="match status" value="1"/>
</dbReference>
<dbReference type="RefSeq" id="WP_071454319.1">
    <property type="nucleotide sequence ID" value="NZ_CP017675.1"/>
</dbReference>
<dbReference type="STRING" id="1188229.GlitD10_1464"/>
<keyword evidence="5" id="KW-1185">Reference proteome</keyword>
<dbReference type="InterPro" id="IPR000182">
    <property type="entry name" value="GNAT_dom"/>
</dbReference>